<protein>
    <submittedName>
        <fullName evidence="2">FlgD Ig-like domain-containing protein</fullName>
    </submittedName>
</protein>
<evidence type="ECO:0000313" key="2">
    <source>
        <dbReference type="EMBL" id="QTA79403.1"/>
    </source>
</evidence>
<sequence>MKKYKISVLFLILFTAYSALLFAQQELSQPHALTQLIDNKPLFGKILSEVKLSKTSFNPSLGEEIAVSFMLSESAEISLNIYDPDHGLINSIAEKKQMPPGKQLFLWNGKDTEGKIVPDESYYFTIIAENKAGNIEIYDPTLFSGGKEYEIRQAKINHQDYTISYNMTETGRVMIRLGIKEGPLMNQLIDWEPRERGAVTEYWNGKDKDGLSNIYSHPDFKMVIIYFTLPENSVITFGNKTSNYRDYKKAVASYQKQKDSQYKRTDNEMLSMHYRLLRTEDYSPKLNLSFSNIHSQENGITILKEKTMVKVEIDEKDKSVFQNLQYEICFFLDYKFYVEEETGYTPFNWVWDLKDVEPGEYILTVNVSGFKDQIGIMSKKIKVVK</sequence>
<gene>
    <name evidence="2" type="ORF">dnl_16730</name>
</gene>
<proteinExistence type="predicted"/>
<evidence type="ECO:0000256" key="1">
    <source>
        <dbReference type="SAM" id="SignalP"/>
    </source>
</evidence>
<dbReference type="Gene3D" id="2.60.40.4070">
    <property type="match status" value="1"/>
</dbReference>
<dbReference type="Proteomes" id="UP000663720">
    <property type="component" value="Chromosome"/>
</dbReference>
<feature type="chain" id="PRO_5037977092" evidence="1">
    <location>
        <begin position="24"/>
        <end position="385"/>
    </location>
</feature>
<keyword evidence="1" id="KW-0732">Signal</keyword>
<dbReference type="AlphaFoldDB" id="A0A975B5X1"/>
<dbReference type="EMBL" id="CP061799">
    <property type="protein sequence ID" value="QTA79403.1"/>
    <property type="molecule type" value="Genomic_DNA"/>
</dbReference>
<dbReference type="KEGG" id="dli:dnl_16730"/>
<feature type="signal peptide" evidence="1">
    <location>
        <begin position="1"/>
        <end position="23"/>
    </location>
</feature>
<name>A0A975B5X1_9BACT</name>
<dbReference type="RefSeq" id="WP_207691159.1">
    <property type="nucleotide sequence ID" value="NZ_CP061799.1"/>
</dbReference>
<reference evidence="2" key="1">
    <citation type="journal article" date="2021" name="Microb. Physiol.">
        <title>Proteogenomic Insights into the Physiology of Marine, Sulfate-Reducing, Filamentous Desulfonema limicola and Desulfonema magnum.</title>
        <authorList>
            <person name="Schnaars V."/>
            <person name="Wohlbrand L."/>
            <person name="Scheve S."/>
            <person name="Hinrichs C."/>
            <person name="Reinhardt R."/>
            <person name="Rabus R."/>
        </authorList>
    </citation>
    <scope>NUCLEOTIDE SEQUENCE</scope>
    <source>
        <strain evidence="2">5ac10</strain>
    </source>
</reference>
<evidence type="ECO:0000313" key="3">
    <source>
        <dbReference type="Proteomes" id="UP000663720"/>
    </source>
</evidence>
<organism evidence="2 3">
    <name type="scientific">Desulfonema limicola</name>
    <dbReference type="NCBI Taxonomy" id="45656"/>
    <lineage>
        <taxon>Bacteria</taxon>
        <taxon>Pseudomonadati</taxon>
        <taxon>Thermodesulfobacteriota</taxon>
        <taxon>Desulfobacteria</taxon>
        <taxon>Desulfobacterales</taxon>
        <taxon>Desulfococcaceae</taxon>
        <taxon>Desulfonema</taxon>
    </lineage>
</organism>
<accession>A0A975B5X1</accession>
<keyword evidence="3" id="KW-1185">Reference proteome</keyword>